<keyword evidence="3 5" id="KW-1133">Transmembrane helix</keyword>
<dbReference type="InterPro" id="IPR018499">
    <property type="entry name" value="Tetraspanin/Peripherin"/>
</dbReference>
<protein>
    <recommendedName>
        <fullName evidence="8">Tetraspanin</fullName>
    </recommendedName>
</protein>
<evidence type="ECO:0008006" key="8">
    <source>
        <dbReference type="Google" id="ProtNLM"/>
    </source>
</evidence>
<sequence>MLKVPTLTRYTYIFATLNAILLLTAVLTIIVVITWAALFDKPLSNNSDLYIQLAIPQSLVIAGYIGVGLVVITVLVSLWTLLSQPTKEDSKTKPLSIYLIFLLILFVFTLTIASATWFITLEERARFTPVWNSLPRQQKIFIQDDLQCCGWFNATTEGLFNSSLRTGYCSNPDRLPVDPDPNVLSGCIDKFDKMADDLLNNTFTIGYGFTALQFFLILVSGAIANLRIQEKRFLKIDYKQRQNGKGGFV</sequence>
<feature type="transmembrane region" description="Helical" evidence="5">
    <location>
        <begin position="95"/>
        <end position="119"/>
    </location>
</feature>
<evidence type="ECO:0000256" key="5">
    <source>
        <dbReference type="SAM" id="Phobius"/>
    </source>
</evidence>
<name>A0A9Q3HPJ8_9BASI</name>
<dbReference type="InterPro" id="IPR008952">
    <property type="entry name" value="Tetraspanin_EC2_sf"/>
</dbReference>
<keyword evidence="7" id="KW-1185">Reference proteome</keyword>
<organism evidence="6 7">
    <name type="scientific">Austropuccinia psidii MF-1</name>
    <dbReference type="NCBI Taxonomy" id="1389203"/>
    <lineage>
        <taxon>Eukaryota</taxon>
        <taxon>Fungi</taxon>
        <taxon>Dikarya</taxon>
        <taxon>Basidiomycota</taxon>
        <taxon>Pucciniomycotina</taxon>
        <taxon>Pucciniomycetes</taxon>
        <taxon>Pucciniales</taxon>
        <taxon>Sphaerophragmiaceae</taxon>
        <taxon>Austropuccinia</taxon>
    </lineage>
</organism>
<keyword evidence="2 5" id="KW-0812">Transmembrane</keyword>
<evidence type="ECO:0000256" key="1">
    <source>
        <dbReference type="ARBA" id="ARBA00004141"/>
    </source>
</evidence>
<gene>
    <name evidence="6" type="ORF">O181_052771</name>
</gene>
<dbReference type="EMBL" id="AVOT02023149">
    <property type="protein sequence ID" value="MBW0513056.1"/>
    <property type="molecule type" value="Genomic_DNA"/>
</dbReference>
<dbReference type="OrthoDB" id="2279611at2759"/>
<reference evidence="6" key="1">
    <citation type="submission" date="2021-03" db="EMBL/GenBank/DDBJ databases">
        <title>Draft genome sequence of rust myrtle Austropuccinia psidii MF-1, a brazilian biotype.</title>
        <authorList>
            <person name="Quecine M.C."/>
            <person name="Pachon D.M.R."/>
            <person name="Bonatelli M.L."/>
            <person name="Correr F.H."/>
            <person name="Franceschini L.M."/>
            <person name="Leite T.F."/>
            <person name="Margarido G.R.A."/>
            <person name="Almeida C.A."/>
            <person name="Ferrarezi J.A."/>
            <person name="Labate C.A."/>
        </authorList>
    </citation>
    <scope>NUCLEOTIDE SEQUENCE</scope>
    <source>
        <strain evidence="6">MF-1</strain>
    </source>
</reference>
<dbReference type="Proteomes" id="UP000765509">
    <property type="component" value="Unassembled WGS sequence"/>
</dbReference>
<feature type="transmembrane region" description="Helical" evidence="5">
    <location>
        <begin position="59"/>
        <end position="83"/>
    </location>
</feature>
<evidence type="ECO:0000256" key="3">
    <source>
        <dbReference type="ARBA" id="ARBA00022989"/>
    </source>
</evidence>
<proteinExistence type="predicted"/>
<accession>A0A9Q3HPJ8</accession>
<dbReference type="SUPFAM" id="SSF48652">
    <property type="entry name" value="Tetraspanin"/>
    <property type="match status" value="1"/>
</dbReference>
<evidence type="ECO:0000313" key="6">
    <source>
        <dbReference type="EMBL" id="MBW0513056.1"/>
    </source>
</evidence>
<evidence type="ECO:0000313" key="7">
    <source>
        <dbReference type="Proteomes" id="UP000765509"/>
    </source>
</evidence>
<evidence type="ECO:0000256" key="2">
    <source>
        <dbReference type="ARBA" id="ARBA00022692"/>
    </source>
</evidence>
<dbReference type="Pfam" id="PF00335">
    <property type="entry name" value="Tetraspanin"/>
    <property type="match status" value="1"/>
</dbReference>
<comment type="caution">
    <text evidence="6">The sequence shown here is derived from an EMBL/GenBank/DDBJ whole genome shotgun (WGS) entry which is preliminary data.</text>
</comment>
<dbReference type="GO" id="GO:0016020">
    <property type="term" value="C:membrane"/>
    <property type="evidence" value="ECO:0007669"/>
    <property type="project" value="UniProtKB-SubCell"/>
</dbReference>
<feature type="transmembrane region" description="Helical" evidence="5">
    <location>
        <begin position="205"/>
        <end position="226"/>
    </location>
</feature>
<keyword evidence="4 5" id="KW-0472">Membrane</keyword>
<evidence type="ECO:0000256" key="4">
    <source>
        <dbReference type="ARBA" id="ARBA00023136"/>
    </source>
</evidence>
<feature type="transmembrane region" description="Helical" evidence="5">
    <location>
        <begin position="12"/>
        <end position="39"/>
    </location>
</feature>
<dbReference type="AlphaFoldDB" id="A0A9Q3HPJ8"/>
<comment type="subcellular location">
    <subcellularLocation>
        <location evidence="1">Membrane</location>
        <topology evidence="1">Multi-pass membrane protein</topology>
    </subcellularLocation>
</comment>